<dbReference type="GO" id="GO:0017178">
    <property type="term" value="F:diphthine-ammonia ligase activity"/>
    <property type="evidence" value="ECO:0007669"/>
    <property type="project" value="UniProtKB-EC"/>
</dbReference>
<dbReference type="InterPro" id="IPR000195">
    <property type="entry name" value="Rab-GAP-TBC_dom"/>
</dbReference>
<dbReference type="Proteomes" id="UP000251960">
    <property type="component" value="Chromosome 5"/>
</dbReference>
<dbReference type="CDD" id="cd01994">
    <property type="entry name" value="AANH_PF0828-like"/>
    <property type="match status" value="1"/>
</dbReference>
<dbReference type="Gene3D" id="1.10.8.270">
    <property type="entry name" value="putative rabgap domain of human tbc1 domain family member 14 like domains"/>
    <property type="match status" value="1"/>
</dbReference>
<dbReference type="AlphaFoldDB" id="A0A3L6EU47"/>
<dbReference type="EC" id="6.3.1.14" evidence="1"/>
<accession>A0A3L6EU47</accession>
<dbReference type="InterPro" id="IPR006175">
    <property type="entry name" value="YjgF/YER057c/UK114"/>
</dbReference>
<dbReference type="FunFam" id="3.90.1490.10:FF:000002">
    <property type="entry name" value="Diphthine--ammonia ligase"/>
    <property type="match status" value="1"/>
</dbReference>
<dbReference type="Pfam" id="PF01042">
    <property type="entry name" value="Ribonuc_L-PSP"/>
    <property type="match status" value="2"/>
</dbReference>
<dbReference type="Gene3D" id="3.30.1330.40">
    <property type="entry name" value="RutC-like"/>
    <property type="match status" value="2"/>
</dbReference>
<feature type="domain" description="Rab-GAP TBC" evidence="7">
    <location>
        <begin position="880"/>
        <end position="1127"/>
    </location>
</feature>
<evidence type="ECO:0000313" key="8">
    <source>
        <dbReference type="EMBL" id="PWZ24178.1"/>
    </source>
</evidence>
<comment type="catalytic activity">
    <reaction evidence="5">
        <text>diphthine-[translation elongation factor 2] + NH4(+) + ATP = diphthamide-[translation elongation factor 2] + AMP + diphosphate + H(+)</text>
        <dbReference type="Rhea" id="RHEA:19753"/>
        <dbReference type="Rhea" id="RHEA-COMP:10172"/>
        <dbReference type="Rhea" id="RHEA-COMP:10174"/>
        <dbReference type="ChEBI" id="CHEBI:15378"/>
        <dbReference type="ChEBI" id="CHEBI:16692"/>
        <dbReference type="ChEBI" id="CHEBI:28938"/>
        <dbReference type="ChEBI" id="CHEBI:30616"/>
        <dbReference type="ChEBI" id="CHEBI:33019"/>
        <dbReference type="ChEBI" id="CHEBI:82696"/>
        <dbReference type="ChEBI" id="CHEBI:456215"/>
        <dbReference type="EC" id="6.3.1.14"/>
    </reaction>
</comment>
<dbReference type="NCBIfam" id="TIGR00290">
    <property type="entry name" value="MJ0570_dom"/>
    <property type="match status" value="1"/>
</dbReference>
<dbReference type="InterPro" id="IPR035969">
    <property type="entry name" value="Rab-GAP_TBC_sf"/>
</dbReference>
<evidence type="ECO:0000256" key="4">
    <source>
        <dbReference type="ARBA" id="ARBA00031552"/>
    </source>
</evidence>
<sequence>MEVVALVVALANLIPIDDTVDELDSYMYQTVCPVSYLPSLALAPVARSVIRPSVLAGIWMTLADAPACCGRGLGGFRWGTRLWDQGLRYSATAGDEVEDMFALLSEVKRRIPSISAVSSGAIASDYQRLRVESVCSRLGLVSLAYLWKQDQTLLLEEMIRRGIVAIIVKVAALGLKPSSHLGKELAELKCHLLQMNENYGINVCGEGGEYETLTLDCPLFRNARIILDDSEVILHSADSIASVGILHPRAFHLEQKPDSSDRIGDGSAVQESSSCVYEVDEVTTHDDVGEKQALGPAVDAYTNIDLCISKTGNNLRSMSCWIQDPSRASEGLKADLIAVLSRIENQLKEEGLGWVNVLYVHLYISSMKEFGLANEVYVSFITEKKCYLGVPSRSTIELPLVQAGLGKAYVEVLVSNEVVKRVLHVQSISCWAPSCIGPYSQATLYEEILYMAGQLGLDPPTMKLCLGGPRAELELALQNSEAVANAFSCSIYISAIHFLVYCSAQLTSSEKEEIEQTLKSSYITRLDRSKGGSYPTVLYVFASDLPKGARVEVKPILYVPSTDDWVAAEETETGVPLPAPSKTWTDCTAPYSALRDSCCQVHTTGGRICSAVVSITDDIASKICSAAGQLHHGEENLKIMARFCAFQIAKTLADNRFSWDSVTMLRLYYSVDLAVAADAVSGAFSEALAELAQDNPSMRTDVPFYNVVPVAGAGRSACANDIMACELLASNVSSAKLRTESRSVTCVYLFFLCVDILARWWNLSQLAEVKPRSSLRLSRLTDKISNESAGSRAHSVNLPGREGAVKMRIRLLACCYNDPEMWIDPDTVYPIRPDCRDDAPKTRFKPRPGLTLSPKRWKLLHNEEGCVDIAGMIKRVQRGGVHPTIKGEVWEFLLGCYDPKSTTEQCNQLRQQRRLEYEQLKAKCREMDTAVGSGRVITMPVVTEDGQPIENPNGGASGSEQKNSGAPLPKEVIDWKLTLHQIGLDVNRTDRLLVYYERQENLARLWDILAVYSWIDKDIGYCQGMSDLCSPISIILENEADAFWCFERLMRRVRGNFKSTSTSIGVRAQLTTLSTIMKSVDPKLHEHLENLDGGEYLFAFRMLMVLFRREFSFVDTMYLWELMWSMEYNPNLFSMLESDTGTSSASTKDESVLGQCGKFERKKLQAAKKDDQIPLSVFVVASVLEARNKKLLGEAKGLDDVVKILNEITGSLDAKKACREALQIHEKYLKTVKAS</sequence>
<dbReference type="SUPFAM" id="SSF52402">
    <property type="entry name" value="Adenine nucleotide alpha hydrolases-like"/>
    <property type="match status" value="1"/>
</dbReference>
<dbReference type="SUPFAM" id="SSF55298">
    <property type="entry name" value="YjgF-like"/>
    <property type="match status" value="2"/>
</dbReference>
<comment type="caution">
    <text evidence="8">The sequence shown here is derived from an EMBL/GenBank/DDBJ whole genome shotgun (WGS) entry which is preliminary data.</text>
</comment>
<keyword evidence="8" id="KW-0436">Ligase</keyword>
<dbReference type="Pfam" id="PF00566">
    <property type="entry name" value="RabGAP-TBC"/>
    <property type="match status" value="1"/>
</dbReference>
<dbReference type="PANTHER" id="PTHR12196">
    <property type="entry name" value="DOMAIN OF UNKNOWN FUNCTION 71 DUF71 -CONTAINING PROTEIN"/>
    <property type="match status" value="1"/>
</dbReference>
<evidence type="ECO:0000256" key="5">
    <source>
        <dbReference type="ARBA" id="ARBA00048108"/>
    </source>
</evidence>
<dbReference type="SMART" id="SM00164">
    <property type="entry name" value="TBC"/>
    <property type="match status" value="1"/>
</dbReference>
<evidence type="ECO:0000259" key="7">
    <source>
        <dbReference type="PROSITE" id="PS50086"/>
    </source>
</evidence>
<name>A0A3L6EU47_MAIZE</name>
<dbReference type="Gene3D" id="3.90.1490.10">
    <property type="entry name" value="putative n-type atp pyrophosphatase, domain 2"/>
    <property type="match status" value="1"/>
</dbReference>
<evidence type="ECO:0000256" key="3">
    <source>
        <dbReference type="ARBA" id="ARBA00029814"/>
    </source>
</evidence>
<dbReference type="InterPro" id="IPR035959">
    <property type="entry name" value="RutC-like_sf"/>
</dbReference>
<dbReference type="Pfam" id="PF01902">
    <property type="entry name" value="Diphthami_syn_2"/>
    <property type="match status" value="1"/>
</dbReference>
<dbReference type="Gene3D" id="1.10.472.80">
    <property type="entry name" value="Ypt/Rab-GAP domain of gyp1p, domain 3"/>
    <property type="match status" value="1"/>
</dbReference>
<dbReference type="EMBL" id="NCVQ01000006">
    <property type="protein sequence ID" value="PWZ24178.1"/>
    <property type="molecule type" value="Genomic_DNA"/>
</dbReference>
<dbReference type="FunFam" id="1.10.8.270:FF:000025">
    <property type="entry name" value="TBC1 domain family member 15-like"/>
    <property type="match status" value="1"/>
</dbReference>
<dbReference type="FunFam" id="3.30.1330.40:FF:000016">
    <property type="entry name" value="Endoribonuclease"/>
    <property type="match status" value="1"/>
</dbReference>
<evidence type="ECO:0000256" key="1">
    <source>
        <dbReference type="ARBA" id="ARBA00012089"/>
    </source>
</evidence>
<organism evidence="8">
    <name type="scientific">Zea mays</name>
    <name type="common">Maize</name>
    <dbReference type="NCBI Taxonomy" id="4577"/>
    <lineage>
        <taxon>Eukaryota</taxon>
        <taxon>Viridiplantae</taxon>
        <taxon>Streptophyta</taxon>
        <taxon>Embryophyta</taxon>
        <taxon>Tracheophyta</taxon>
        <taxon>Spermatophyta</taxon>
        <taxon>Magnoliopsida</taxon>
        <taxon>Liliopsida</taxon>
        <taxon>Poales</taxon>
        <taxon>Poaceae</taxon>
        <taxon>PACMAD clade</taxon>
        <taxon>Panicoideae</taxon>
        <taxon>Andropogonodae</taxon>
        <taxon>Andropogoneae</taxon>
        <taxon>Tripsacinae</taxon>
        <taxon>Zea</taxon>
    </lineage>
</organism>
<dbReference type="SUPFAM" id="SSF47923">
    <property type="entry name" value="Ypt/Rab-GAP domain of gyp1p"/>
    <property type="match status" value="2"/>
</dbReference>
<dbReference type="InterPro" id="IPR002761">
    <property type="entry name" value="Diphthami_syn_dom"/>
</dbReference>
<reference evidence="8" key="1">
    <citation type="journal article" date="2018" name="Nat. Genet.">
        <title>Extensive intraspecific gene order and gene structural variations between Mo17 and other maize genomes.</title>
        <authorList>
            <person name="Sun S."/>
            <person name="Zhou Y."/>
            <person name="Chen J."/>
            <person name="Shi J."/>
            <person name="Zhao H."/>
            <person name="Zhao H."/>
            <person name="Song W."/>
            <person name="Zhang M."/>
            <person name="Cui Y."/>
            <person name="Dong X."/>
            <person name="Liu H."/>
            <person name="Ma X."/>
            <person name="Jiao Y."/>
            <person name="Wang B."/>
            <person name="Wei X."/>
            <person name="Stein J.C."/>
            <person name="Glaubitz J.C."/>
            <person name="Lu F."/>
            <person name="Yu G."/>
            <person name="Liang C."/>
            <person name="Fengler K."/>
            <person name="Li B."/>
            <person name="Rafalski A."/>
            <person name="Schnable P.S."/>
            <person name="Ware D.H."/>
            <person name="Buckler E.S."/>
            <person name="Lai J."/>
        </authorList>
    </citation>
    <scope>NUCLEOTIDE SEQUENCE [LARGE SCALE GENOMIC DNA]</scope>
    <source>
        <tissue evidence="8">Seedling</tissue>
    </source>
</reference>
<dbReference type="ExpressionAtlas" id="A0A3L6EU47">
    <property type="expression patterns" value="baseline and differential"/>
</dbReference>
<dbReference type="CDD" id="cd06156">
    <property type="entry name" value="eu_AANH_C_2"/>
    <property type="match status" value="1"/>
</dbReference>
<evidence type="ECO:0000256" key="2">
    <source>
        <dbReference type="ARBA" id="ARBA00018426"/>
    </source>
</evidence>
<proteinExistence type="predicted"/>
<dbReference type="Gene3D" id="3.40.50.620">
    <property type="entry name" value="HUPs"/>
    <property type="match status" value="1"/>
</dbReference>
<dbReference type="InterPro" id="IPR014729">
    <property type="entry name" value="Rossmann-like_a/b/a_fold"/>
</dbReference>
<dbReference type="PROSITE" id="PS50086">
    <property type="entry name" value="TBC_RABGAP"/>
    <property type="match status" value="1"/>
</dbReference>
<dbReference type="PANTHER" id="PTHR12196:SF2">
    <property type="entry name" value="DIPHTHINE--AMMONIA LIGASE"/>
    <property type="match status" value="1"/>
</dbReference>
<gene>
    <name evidence="8" type="primary">mug71</name>
    <name evidence="8" type="ORF">Zm00014a_008239</name>
</gene>
<feature type="region of interest" description="Disordered" evidence="6">
    <location>
        <begin position="942"/>
        <end position="966"/>
    </location>
</feature>
<evidence type="ECO:0000256" key="6">
    <source>
        <dbReference type="SAM" id="MobiDB-lite"/>
    </source>
</evidence>
<protein>
    <recommendedName>
        <fullName evidence="2">Diphthine--ammonia ligase</fullName>
        <ecNumber evidence="1">6.3.1.14</ecNumber>
    </recommendedName>
    <alternativeName>
        <fullName evidence="3">Diphthamide synthase</fullName>
    </alternativeName>
    <alternativeName>
        <fullName evidence="4">Diphthamide synthetase</fullName>
    </alternativeName>
</protein>
<dbReference type="FunFam" id="3.30.1330.40:FF:000009">
    <property type="entry name" value="Endoribonuclease"/>
    <property type="match status" value="1"/>
</dbReference>
<dbReference type="InterPro" id="IPR030662">
    <property type="entry name" value="DPH6/MJ0570"/>
</dbReference>